<dbReference type="InterPro" id="IPR013766">
    <property type="entry name" value="Thioredoxin_domain"/>
</dbReference>
<name>A0A0F9UQJ6_9ZZZZ</name>
<dbReference type="GO" id="GO:0016491">
    <property type="term" value="F:oxidoreductase activity"/>
    <property type="evidence" value="ECO:0007669"/>
    <property type="project" value="InterPro"/>
</dbReference>
<organism evidence="2">
    <name type="scientific">marine sediment metagenome</name>
    <dbReference type="NCBI Taxonomy" id="412755"/>
    <lineage>
        <taxon>unclassified sequences</taxon>
        <taxon>metagenomes</taxon>
        <taxon>ecological metagenomes</taxon>
    </lineage>
</organism>
<dbReference type="PANTHER" id="PTHR43640:SF1">
    <property type="entry name" value="THIOREDOXIN-DEPENDENT PEROXIREDOXIN"/>
    <property type="match status" value="1"/>
</dbReference>
<dbReference type="AlphaFoldDB" id="A0A0F9UQJ6"/>
<reference evidence="2" key="1">
    <citation type="journal article" date="2015" name="Nature">
        <title>Complex archaea that bridge the gap between prokaryotes and eukaryotes.</title>
        <authorList>
            <person name="Spang A."/>
            <person name="Saw J.H."/>
            <person name="Jorgensen S.L."/>
            <person name="Zaremba-Niedzwiedzka K."/>
            <person name="Martijn J."/>
            <person name="Lind A.E."/>
            <person name="van Eijk R."/>
            <person name="Schleper C."/>
            <person name="Guy L."/>
            <person name="Ettema T.J."/>
        </authorList>
    </citation>
    <scope>NUCLEOTIDE SEQUENCE</scope>
</reference>
<evidence type="ECO:0000259" key="1">
    <source>
        <dbReference type="PROSITE" id="PS51352"/>
    </source>
</evidence>
<dbReference type="CDD" id="cd02969">
    <property type="entry name" value="PRX_like1"/>
    <property type="match status" value="1"/>
</dbReference>
<protein>
    <recommendedName>
        <fullName evidence="1">Thioredoxin domain-containing protein</fullName>
    </recommendedName>
</protein>
<sequence length="206" mass="22501">MKRVIFLTLSVLAGFFLVLAPLARAAEAQVDKPAPNFTLPDTNGKSHSLSDYKGKIVVLEWLNHDCPFVKKLYNSGHMQKLQKTYGKKGVVWFSIISSMPGKQGYCTPEQANELIKQKKAAPAALLLDPDGKVGKLYGAKTTPHMYIITSDGVLVYNGAIDDISSTKVEDIAKAKNYVQIGLDEVMAGKEVSTKTSVPYGCSVKYK</sequence>
<dbReference type="InterPro" id="IPR047262">
    <property type="entry name" value="PRX-like1"/>
</dbReference>
<dbReference type="InterPro" id="IPR000866">
    <property type="entry name" value="AhpC/TSA"/>
</dbReference>
<dbReference type="GO" id="GO:0016209">
    <property type="term" value="F:antioxidant activity"/>
    <property type="evidence" value="ECO:0007669"/>
    <property type="project" value="InterPro"/>
</dbReference>
<dbReference type="SUPFAM" id="SSF52833">
    <property type="entry name" value="Thioredoxin-like"/>
    <property type="match status" value="1"/>
</dbReference>
<feature type="domain" description="Thioredoxin" evidence="1">
    <location>
        <begin position="28"/>
        <end position="180"/>
    </location>
</feature>
<proteinExistence type="predicted"/>
<comment type="caution">
    <text evidence="2">The sequence shown here is derived from an EMBL/GenBank/DDBJ whole genome shotgun (WGS) entry which is preliminary data.</text>
</comment>
<gene>
    <name evidence="2" type="ORF">LCGC14_0502110</name>
</gene>
<evidence type="ECO:0000313" key="2">
    <source>
        <dbReference type="EMBL" id="KKN63436.1"/>
    </source>
</evidence>
<dbReference type="Pfam" id="PF00578">
    <property type="entry name" value="AhpC-TSA"/>
    <property type="match status" value="1"/>
</dbReference>
<dbReference type="EMBL" id="LAZR01000590">
    <property type="protein sequence ID" value="KKN63436.1"/>
    <property type="molecule type" value="Genomic_DNA"/>
</dbReference>
<dbReference type="PANTHER" id="PTHR43640">
    <property type="entry name" value="OS07G0260300 PROTEIN"/>
    <property type="match status" value="1"/>
</dbReference>
<dbReference type="Gene3D" id="3.40.30.10">
    <property type="entry name" value="Glutaredoxin"/>
    <property type="match status" value="1"/>
</dbReference>
<accession>A0A0F9UQJ6</accession>
<dbReference type="PROSITE" id="PS51352">
    <property type="entry name" value="THIOREDOXIN_2"/>
    <property type="match status" value="1"/>
</dbReference>
<dbReference type="InterPro" id="IPR036249">
    <property type="entry name" value="Thioredoxin-like_sf"/>
</dbReference>